<dbReference type="EMBL" id="JAEHOD010000023">
    <property type="protein sequence ID" value="KAG2447159.1"/>
    <property type="molecule type" value="Genomic_DNA"/>
</dbReference>
<dbReference type="InterPro" id="IPR011009">
    <property type="entry name" value="Kinase-like_dom_sf"/>
</dbReference>
<gene>
    <name evidence="2" type="ORF">HYH02_007905</name>
</gene>
<comment type="caution">
    <text evidence="2">The sequence shown here is derived from an EMBL/GenBank/DDBJ whole genome shotgun (WGS) entry which is preliminary data.</text>
</comment>
<evidence type="ECO:0008006" key="4">
    <source>
        <dbReference type="Google" id="ProtNLM"/>
    </source>
</evidence>
<dbReference type="OrthoDB" id="541581at2759"/>
<feature type="coiled-coil region" evidence="1">
    <location>
        <begin position="273"/>
        <end position="300"/>
    </location>
</feature>
<reference evidence="2" key="1">
    <citation type="journal article" date="2020" name="bioRxiv">
        <title>Comparative genomics of Chlamydomonas.</title>
        <authorList>
            <person name="Craig R.J."/>
            <person name="Hasan A.R."/>
            <person name="Ness R.W."/>
            <person name="Keightley P.D."/>
        </authorList>
    </citation>
    <scope>NUCLEOTIDE SEQUENCE</scope>
    <source>
        <strain evidence="2">CCAP 11/173</strain>
    </source>
</reference>
<proteinExistence type="predicted"/>
<accession>A0A836B4M5</accession>
<evidence type="ECO:0000256" key="1">
    <source>
        <dbReference type="SAM" id="Coils"/>
    </source>
</evidence>
<dbReference type="SUPFAM" id="SSF56112">
    <property type="entry name" value="Protein kinase-like (PK-like)"/>
    <property type="match status" value="1"/>
</dbReference>
<dbReference type="AlphaFoldDB" id="A0A836B4M5"/>
<sequence length="608" mass="64001">MAPEAPQPLFRRQKILERQNQDMYMHRAWLMDAPSQTSMRREQLDGAGGPLILNWRPTQEASVGLPPELADPTFAEVVGLLDSDDTAPLDQTVIDVACQLCCVGADIYVDEVTRPRTPPTNLFLIAEIKPSMGGGTGDSHFQGANYHLHFWRQRGNSEIFKSTCCPAFLLEVVGPHARLSAVAWLDRVTIFPLTPLLNLLPAHPVTDRLLMPVARMLAALRAGLRMLARRAHAVDAAERTAAAERGAVAPAAGAATVKAVQARAANAKAAKPNAEATKAAETAEVDAEELAEMLSKAAAAGKQRPLPWPIAMDARYNAATARQLVNPNHTCRVDLAGTGGGGGGGTGGELARSGAVVVVKLCQSYGLAAHQRWAELGLAPQVLRSEPLPGGWLLVEMEWLPTLEWRKLSELLLLLSSSGPELAQALSAAQGALARAHAATGLVHGDMRPPNCLVRRSGEAGAPAWEVRFVDFEWAGPEGEATYPACMNPAIPWPEGVGYRKPLHREHDTQLLAATVAGGGRTGVSAAISGTAGGGRRARRSPGAAAVRATGHTAASGRQAVPPPGTAAVAAVRRRSVGVGGERLRAATAGWTRAAAAAAAATGRARVW</sequence>
<protein>
    <recommendedName>
        <fullName evidence="4">Protein kinase domain-containing protein</fullName>
    </recommendedName>
</protein>
<evidence type="ECO:0000313" key="2">
    <source>
        <dbReference type="EMBL" id="KAG2447159.1"/>
    </source>
</evidence>
<keyword evidence="1" id="KW-0175">Coiled coil</keyword>
<organism evidence="2 3">
    <name type="scientific">Chlamydomonas schloesseri</name>
    <dbReference type="NCBI Taxonomy" id="2026947"/>
    <lineage>
        <taxon>Eukaryota</taxon>
        <taxon>Viridiplantae</taxon>
        <taxon>Chlorophyta</taxon>
        <taxon>core chlorophytes</taxon>
        <taxon>Chlorophyceae</taxon>
        <taxon>CS clade</taxon>
        <taxon>Chlamydomonadales</taxon>
        <taxon>Chlamydomonadaceae</taxon>
        <taxon>Chlamydomonas</taxon>
    </lineage>
</organism>
<keyword evidence="3" id="KW-1185">Reference proteome</keyword>
<dbReference type="Proteomes" id="UP000613740">
    <property type="component" value="Unassembled WGS sequence"/>
</dbReference>
<evidence type="ECO:0000313" key="3">
    <source>
        <dbReference type="Proteomes" id="UP000613740"/>
    </source>
</evidence>
<name>A0A836B4M5_9CHLO</name>